<evidence type="ECO:0000313" key="4">
    <source>
        <dbReference type="Proteomes" id="UP000239648"/>
    </source>
</evidence>
<dbReference type="InterPro" id="IPR035093">
    <property type="entry name" value="RelE/ParE_toxin_dom_sf"/>
</dbReference>
<keyword evidence="4" id="KW-1185">Reference proteome</keyword>
<protein>
    <submittedName>
        <fullName evidence="2">Proteic killer suppression protein</fullName>
    </submittedName>
</protein>
<dbReference type="Pfam" id="PF05015">
    <property type="entry name" value="HigB-like_toxin"/>
    <property type="match status" value="1"/>
</dbReference>
<proteinExistence type="predicted"/>
<gene>
    <name evidence="2" type="ORF">B0H24_10123</name>
    <name evidence="1" type="ORF">BY455_1133</name>
</gene>
<sequence length="97" mass="11379">MAVEFKDEWLETFYTEDQSHKKIPNTIESALFRKLQILDAATKESDLRIPPGNRFEHLAASLSGWCSIRVNKQYRLVFRWEEGTAQDTYLDPHTYKG</sequence>
<dbReference type="PANTHER" id="PTHR40266:SF2">
    <property type="entry name" value="TOXIN HIGB-1"/>
    <property type="match status" value="1"/>
</dbReference>
<dbReference type="InterPro" id="IPR007711">
    <property type="entry name" value="HigB-1"/>
</dbReference>
<evidence type="ECO:0000313" key="3">
    <source>
        <dbReference type="Proteomes" id="UP000239446"/>
    </source>
</evidence>
<dbReference type="PANTHER" id="PTHR40266">
    <property type="entry name" value="TOXIN HIGB-1"/>
    <property type="match status" value="1"/>
</dbReference>
<reference evidence="2 3" key="2">
    <citation type="submission" date="2018-02" db="EMBL/GenBank/DDBJ databases">
        <title>Subsurface microbial communities from deep shales in Ohio and West Virginia, USA.</title>
        <authorList>
            <person name="Wrighton K."/>
        </authorList>
    </citation>
    <scope>NUCLEOTIDE SEQUENCE [LARGE SCALE GENOMIC DNA]</scope>
    <source>
        <strain evidence="2 3">UTICA-S1B9</strain>
    </source>
</reference>
<dbReference type="RefSeq" id="WP_104416186.1">
    <property type="nucleotide sequence ID" value="NZ_PTIT01000013.1"/>
</dbReference>
<evidence type="ECO:0000313" key="2">
    <source>
        <dbReference type="EMBL" id="PPK54559.1"/>
    </source>
</evidence>
<organism evidence="2 3">
    <name type="scientific">Marinobacter persicus</name>
    <dbReference type="NCBI Taxonomy" id="930118"/>
    <lineage>
        <taxon>Bacteria</taxon>
        <taxon>Pseudomonadati</taxon>
        <taxon>Pseudomonadota</taxon>
        <taxon>Gammaproteobacteria</taxon>
        <taxon>Pseudomonadales</taxon>
        <taxon>Marinobacteraceae</taxon>
        <taxon>Marinobacter</taxon>
    </lineage>
</organism>
<dbReference type="AlphaFoldDB" id="A0A2S6G5Z2"/>
<comment type="caution">
    <text evidence="2">The sequence shown here is derived from an EMBL/GenBank/DDBJ whole genome shotgun (WGS) entry which is preliminary data.</text>
</comment>
<dbReference type="Proteomes" id="UP000239446">
    <property type="component" value="Unassembled WGS sequence"/>
</dbReference>
<dbReference type="OrthoDB" id="9801102at2"/>
<dbReference type="SUPFAM" id="SSF143011">
    <property type="entry name" value="RelE-like"/>
    <property type="match status" value="1"/>
</dbReference>
<name>A0A2S6G5Z2_9GAMM</name>
<accession>A0A2S6G5Z2</accession>
<dbReference type="EMBL" id="PTIT01000013">
    <property type="protein sequence ID" value="PPK51306.1"/>
    <property type="molecule type" value="Genomic_DNA"/>
</dbReference>
<dbReference type="STRING" id="930118.SAMN05216429_10751"/>
<dbReference type="Gene3D" id="3.30.2310.20">
    <property type="entry name" value="RelE-like"/>
    <property type="match status" value="1"/>
</dbReference>
<dbReference type="EMBL" id="PTIU01000012">
    <property type="protein sequence ID" value="PPK54559.1"/>
    <property type="molecule type" value="Genomic_DNA"/>
</dbReference>
<reference evidence="1 4" key="1">
    <citation type="submission" date="2018-02" db="EMBL/GenBank/DDBJ databases">
        <title>Deep subsurface shale carbon reservoir microbial communities from Ohio and West Virginia, USA.</title>
        <authorList>
            <person name="Wrighton K."/>
        </authorList>
    </citation>
    <scope>NUCLEOTIDE SEQUENCE [LARGE SCALE GENOMIC DNA]</scope>
    <source>
        <strain evidence="1 4">UTICA-S1B6</strain>
    </source>
</reference>
<evidence type="ECO:0000313" key="1">
    <source>
        <dbReference type="EMBL" id="PPK51306.1"/>
    </source>
</evidence>
<dbReference type="Proteomes" id="UP000239648">
    <property type="component" value="Unassembled WGS sequence"/>
</dbReference>